<feature type="non-terminal residue" evidence="1">
    <location>
        <position position="1"/>
    </location>
</feature>
<organism evidence="1 2">
    <name type="scientific">Coemansia helicoidea</name>
    <dbReference type="NCBI Taxonomy" id="1286919"/>
    <lineage>
        <taxon>Eukaryota</taxon>
        <taxon>Fungi</taxon>
        <taxon>Fungi incertae sedis</taxon>
        <taxon>Zoopagomycota</taxon>
        <taxon>Kickxellomycotina</taxon>
        <taxon>Kickxellomycetes</taxon>
        <taxon>Kickxellales</taxon>
        <taxon>Kickxellaceae</taxon>
        <taxon>Coemansia</taxon>
    </lineage>
</organism>
<sequence>RVVGKRITIGSTFLGTFQLDGIIVDKTLVCKALLESPDKAVRICLPRRFGKTFNLSIIEQFFNLVTVNDCLGHPGEPDLDAARDRRRQLFCGSLLEQHNPEFVEKHFASIPVIHITFRVS</sequence>
<dbReference type="Proteomes" id="UP001140087">
    <property type="component" value="Unassembled WGS sequence"/>
</dbReference>
<proteinExistence type="predicted"/>
<evidence type="ECO:0000313" key="2">
    <source>
        <dbReference type="Proteomes" id="UP001140087"/>
    </source>
</evidence>
<keyword evidence="2" id="KW-1185">Reference proteome</keyword>
<dbReference type="EMBL" id="JANBUN010000726">
    <property type="protein sequence ID" value="KAJ2801719.1"/>
    <property type="molecule type" value="Genomic_DNA"/>
</dbReference>
<accession>A0ACC1L5A8</accession>
<protein>
    <submittedName>
        <fullName evidence="1">Uncharacterized protein</fullName>
    </submittedName>
</protein>
<reference evidence="1" key="1">
    <citation type="submission" date="2022-07" db="EMBL/GenBank/DDBJ databases">
        <title>Phylogenomic reconstructions and comparative analyses of Kickxellomycotina fungi.</title>
        <authorList>
            <person name="Reynolds N.K."/>
            <person name="Stajich J.E."/>
            <person name="Barry K."/>
            <person name="Grigoriev I.V."/>
            <person name="Crous P."/>
            <person name="Smith M.E."/>
        </authorList>
    </citation>
    <scope>NUCLEOTIDE SEQUENCE</scope>
    <source>
        <strain evidence="1">BCRC 34780</strain>
    </source>
</reference>
<name>A0ACC1L5A8_9FUNG</name>
<gene>
    <name evidence="1" type="ORF">H4R21_002692</name>
</gene>
<evidence type="ECO:0000313" key="1">
    <source>
        <dbReference type="EMBL" id="KAJ2801719.1"/>
    </source>
</evidence>
<comment type="caution">
    <text evidence="1">The sequence shown here is derived from an EMBL/GenBank/DDBJ whole genome shotgun (WGS) entry which is preliminary data.</text>
</comment>